<accession>A0A4R0XTG3</accession>
<keyword evidence="3" id="KW-0547">Nucleotide-binding</keyword>
<dbReference type="InterPro" id="IPR050319">
    <property type="entry name" value="ABC_transp_ATP-bind"/>
</dbReference>
<protein>
    <recommendedName>
        <fullName evidence="9">ABC transporter domain-containing protein</fullName>
    </recommendedName>
</protein>
<comment type="caution">
    <text evidence="7">The sequence shown here is derived from an EMBL/GenBank/DDBJ whole genome shotgun (WGS) entry which is preliminary data.</text>
</comment>
<dbReference type="InterPro" id="IPR003439">
    <property type="entry name" value="ABC_transporter-like_ATP-bd"/>
</dbReference>
<evidence type="ECO:0000313" key="8">
    <source>
        <dbReference type="Proteomes" id="UP000294192"/>
    </source>
</evidence>
<dbReference type="AlphaFoldDB" id="A0A4R0XTG3"/>
<dbReference type="Pfam" id="PF00005">
    <property type="entry name" value="ABC_tran"/>
    <property type="match status" value="1"/>
</dbReference>
<evidence type="ECO:0000259" key="5">
    <source>
        <dbReference type="Pfam" id="PF00005"/>
    </source>
</evidence>
<sequence>MLVRNKVFKALEDSGLTKAHAFRYPHEFSGGMRQRVGIARAIITEPKIIIADEPIAALDLSIQAQIINMLKNLQKRYNMSMIFIAHDLSMVRYISDKILIIHLGKIVEHGKTEEIFKNPIHPYTKNLLSSMPDISKISKGFQDENFEPKYLEKYSSINVPKYYDITETHKVLADKEQIKKWKNEINTKK</sequence>
<dbReference type="EMBL" id="PSZO01000014">
    <property type="protein sequence ID" value="TCG11047.1"/>
    <property type="molecule type" value="Genomic_DNA"/>
</dbReference>
<dbReference type="PANTHER" id="PTHR43776:SF7">
    <property type="entry name" value="D,D-DIPEPTIDE TRANSPORT ATP-BINDING PROTEIN DDPF-RELATED"/>
    <property type="match status" value="1"/>
</dbReference>
<dbReference type="Proteomes" id="UP000294192">
    <property type="component" value="Unassembled WGS sequence"/>
</dbReference>
<dbReference type="Pfam" id="PF08352">
    <property type="entry name" value="oligo_HPY"/>
    <property type="match status" value="1"/>
</dbReference>
<keyword evidence="4" id="KW-0067">ATP-binding</keyword>
<evidence type="ECO:0000259" key="6">
    <source>
        <dbReference type="Pfam" id="PF08352"/>
    </source>
</evidence>
<evidence type="ECO:0000256" key="4">
    <source>
        <dbReference type="ARBA" id="ARBA00022840"/>
    </source>
</evidence>
<dbReference type="InterPro" id="IPR017871">
    <property type="entry name" value="ABC_transporter-like_CS"/>
</dbReference>
<dbReference type="RefSeq" id="WP_131599247.1">
    <property type="nucleotide sequence ID" value="NZ_PSZO01000014.1"/>
</dbReference>
<evidence type="ECO:0008006" key="9">
    <source>
        <dbReference type="Google" id="ProtNLM"/>
    </source>
</evidence>
<organism evidence="7 8">
    <name type="scientific">Mycoplasma marinum</name>
    <dbReference type="NCBI Taxonomy" id="1937190"/>
    <lineage>
        <taxon>Bacteria</taxon>
        <taxon>Bacillati</taxon>
        <taxon>Mycoplasmatota</taxon>
        <taxon>Mollicutes</taxon>
        <taxon>Mycoplasmataceae</taxon>
        <taxon>Mycoplasma</taxon>
    </lineage>
</organism>
<keyword evidence="2" id="KW-0813">Transport</keyword>
<evidence type="ECO:0000313" key="7">
    <source>
        <dbReference type="EMBL" id="TCG11047.1"/>
    </source>
</evidence>
<keyword evidence="8" id="KW-1185">Reference proteome</keyword>
<evidence type="ECO:0000256" key="3">
    <source>
        <dbReference type="ARBA" id="ARBA00022741"/>
    </source>
</evidence>
<feature type="domain" description="Oligopeptide/dipeptide ABC transporter C-terminal" evidence="6">
    <location>
        <begin position="107"/>
        <end position="139"/>
    </location>
</feature>
<dbReference type="InterPro" id="IPR013563">
    <property type="entry name" value="Oligopep_ABC_C"/>
</dbReference>
<proteinExistence type="inferred from homology"/>
<dbReference type="PROSITE" id="PS00211">
    <property type="entry name" value="ABC_TRANSPORTER_1"/>
    <property type="match status" value="1"/>
</dbReference>
<name>A0A4R0XTG3_9MOLU</name>
<gene>
    <name evidence="7" type="ORF">C4B24_03115</name>
</gene>
<dbReference type="PANTHER" id="PTHR43776">
    <property type="entry name" value="TRANSPORT ATP-BINDING PROTEIN"/>
    <property type="match status" value="1"/>
</dbReference>
<dbReference type="GO" id="GO:0015833">
    <property type="term" value="P:peptide transport"/>
    <property type="evidence" value="ECO:0007669"/>
    <property type="project" value="InterPro"/>
</dbReference>
<feature type="domain" description="ABC transporter" evidence="5">
    <location>
        <begin position="7"/>
        <end position="56"/>
    </location>
</feature>
<dbReference type="GO" id="GO:0016887">
    <property type="term" value="F:ATP hydrolysis activity"/>
    <property type="evidence" value="ECO:0007669"/>
    <property type="project" value="InterPro"/>
</dbReference>
<comment type="similarity">
    <text evidence="1">Belongs to the ABC transporter superfamily.</text>
</comment>
<dbReference type="SUPFAM" id="SSF52540">
    <property type="entry name" value="P-loop containing nucleoside triphosphate hydrolases"/>
    <property type="match status" value="1"/>
</dbReference>
<reference evidence="7 8" key="1">
    <citation type="submission" date="2018-02" db="EMBL/GenBank/DDBJ databases">
        <title>Mycoplasma marinum and Mycoplasma todarodis sp. nov., moderately halophilic and psychrotolerant mycoplasmas isolated from cephalopods.</title>
        <authorList>
            <person name="Viver T."/>
        </authorList>
    </citation>
    <scope>NUCLEOTIDE SEQUENCE [LARGE SCALE GENOMIC DNA]</scope>
    <source>
        <strain evidence="7 8">PE</strain>
    </source>
</reference>
<evidence type="ECO:0000256" key="1">
    <source>
        <dbReference type="ARBA" id="ARBA00005417"/>
    </source>
</evidence>
<dbReference type="InterPro" id="IPR027417">
    <property type="entry name" value="P-loop_NTPase"/>
</dbReference>
<dbReference type="OrthoDB" id="9779287at2"/>
<dbReference type="NCBIfam" id="TIGR01727">
    <property type="entry name" value="oligo_HPY"/>
    <property type="match status" value="1"/>
</dbReference>
<evidence type="ECO:0000256" key="2">
    <source>
        <dbReference type="ARBA" id="ARBA00022448"/>
    </source>
</evidence>
<dbReference type="GO" id="GO:0005524">
    <property type="term" value="F:ATP binding"/>
    <property type="evidence" value="ECO:0007669"/>
    <property type="project" value="UniProtKB-KW"/>
</dbReference>
<dbReference type="Gene3D" id="3.40.50.300">
    <property type="entry name" value="P-loop containing nucleotide triphosphate hydrolases"/>
    <property type="match status" value="1"/>
</dbReference>